<evidence type="ECO:0000313" key="2">
    <source>
        <dbReference type="Proteomes" id="UP000283479"/>
    </source>
</evidence>
<dbReference type="AlphaFoldDB" id="A0A3S3A8L8"/>
<reference evidence="1 2" key="1">
    <citation type="submission" date="2018-11" db="EMBL/GenBank/DDBJ databases">
        <title>Rhodococcus spongicola sp. nov. and Rhodococcus xishaensis sp. nov. from marine sponges.</title>
        <authorList>
            <person name="Li L."/>
            <person name="Lin H.W."/>
        </authorList>
    </citation>
    <scope>NUCLEOTIDE SEQUENCE [LARGE SCALE GENOMIC DNA]</scope>
    <source>
        <strain evidence="1 2">LHW51113</strain>
    </source>
</reference>
<name>A0A3S3A8L8_9NOCA</name>
<protein>
    <submittedName>
        <fullName evidence="1">Peptidase</fullName>
    </submittedName>
</protein>
<comment type="caution">
    <text evidence="1">The sequence shown here is derived from an EMBL/GenBank/DDBJ whole genome shotgun (WGS) entry which is preliminary data.</text>
</comment>
<proteinExistence type="predicted"/>
<keyword evidence="2" id="KW-1185">Reference proteome</keyword>
<dbReference type="EMBL" id="RKLO01000004">
    <property type="protein sequence ID" value="RVW02120.1"/>
    <property type="molecule type" value="Genomic_DNA"/>
</dbReference>
<dbReference type="Proteomes" id="UP000283479">
    <property type="component" value="Unassembled WGS sequence"/>
</dbReference>
<dbReference type="RefSeq" id="WP_127954754.1">
    <property type="nucleotide sequence ID" value="NZ_RKLO01000004.1"/>
</dbReference>
<accession>A0A3S3A8L8</accession>
<sequence length="175" mass="18305">MSEQEYVGVAPFHAHGDLSGFVISGRWPATTREWAQLLALAVRVASLPGLLATSTVFGAREELPEDPEPGTVGLIVSEGPVLGDRVLTPGRFAEHQPPALLMLHPPTETVPSLPECAGAASGCILLPGLPHLGLEHRAAWVEAEADGTVTSMVSRVGIDPIRDPDTAVLAMLLAA</sequence>
<evidence type="ECO:0000313" key="1">
    <source>
        <dbReference type="EMBL" id="RVW02120.1"/>
    </source>
</evidence>
<gene>
    <name evidence="1" type="ORF">EGT50_11970</name>
</gene>
<organism evidence="1 2">
    <name type="scientific">Rhodococcus xishaensis</name>
    <dbReference type="NCBI Taxonomy" id="2487364"/>
    <lineage>
        <taxon>Bacteria</taxon>
        <taxon>Bacillati</taxon>
        <taxon>Actinomycetota</taxon>
        <taxon>Actinomycetes</taxon>
        <taxon>Mycobacteriales</taxon>
        <taxon>Nocardiaceae</taxon>
        <taxon>Rhodococcus</taxon>
    </lineage>
</organism>
<dbReference type="OrthoDB" id="4865010at2"/>